<name>F0WT18_9STRA</name>
<sequence>MTQCSSVVEVMDGISEVFRPNTTRMQSRRFFTAKKPTGCSWNKHFLFFSAVSEAVGRADDMLLESVIKYANPEFKQALVAPVNTIREDTRRQAEELCYFAHLMDSDTDRTPLPEACSNSITSLC</sequence>
<organism evidence="1">
    <name type="scientific">Albugo laibachii Nc14</name>
    <dbReference type="NCBI Taxonomy" id="890382"/>
    <lineage>
        <taxon>Eukaryota</taxon>
        <taxon>Sar</taxon>
        <taxon>Stramenopiles</taxon>
        <taxon>Oomycota</taxon>
        <taxon>Peronosporomycetes</taxon>
        <taxon>Albuginales</taxon>
        <taxon>Albuginaceae</taxon>
        <taxon>Albugo</taxon>
    </lineage>
</organism>
<evidence type="ECO:0000313" key="1">
    <source>
        <dbReference type="EMBL" id="CCA24503.1"/>
    </source>
</evidence>
<accession>F0WT18</accession>
<reference evidence="1" key="2">
    <citation type="submission" date="2011-02" db="EMBL/GenBank/DDBJ databases">
        <authorList>
            <person name="MacLean D."/>
        </authorList>
    </citation>
    <scope>NUCLEOTIDE SEQUENCE</scope>
</reference>
<dbReference type="EMBL" id="FR824287">
    <property type="protein sequence ID" value="CCA24503.1"/>
    <property type="molecule type" value="Genomic_DNA"/>
</dbReference>
<proteinExistence type="predicted"/>
<gene>
    <name evidence="1" type="primary">AlNc14C242G9504</name>
    <name evidence="1" type="ORF">ALNC14_106470</name>
</gene>
<dbReference type="AlphaFoldDB" id="F0WT18"/>
<reference evidence="1" key="1">
    <citation type="journal article" date="2011" name="PLoS Biol.">
        <title>Gene gain and loss during evolution of obligate parasitism in the white rust pathogen of Arabidopsis thaliana.</title>
        <authorList>
            <person name="Kemen E."/>
            <person name="Gardiner A."/>
            <person name="Schultz-Larsen T."/>
            <person name="Kemen A.C."/>
            <person name="Balmuth A.L."/>
            <person name="Robert-Seilaniantz A."/>
            <person name="Bailey K."/>
            <person name="Holub E."/>
            <person name="Studholme D.J."/>
            <person name="Maclean D."/>
            <person name="Jones J.D."/>
        </authorList>
    </citation>
    <scope>NUCLEOTIDE SEQUENCE</scope>
</reference>
<protein>
    <submittedName>
        <fullName evidence="1">Mitochondrial Carrier (MC) Family putative</fullName>
    </submittedName>
</protein>
<dbReference type="HOGENOM" id="CLU_2113513_0_0_1"/>